<evidence type="ECO:0000313" key="3">
    <source>
        <dbReference type="Proteomes" id="UP000239867"/>
    </source>
</evidence>
<dbReference type="AlphaFoldDB" id="A0A2L1GNM2"/>
<gene>
    <name evidence="2" type="ORF">CAY53_07140</name>
</gene>
<dbReference type="RefSeq" id="WP_104936543.1">
    <property type="nucleotide sequence ID" value="NZ_CP021255.1"/>
</dbReference>
<feature type="domain" description="NAD(P)-binding" evidence="1">
    <location>
        <begin position="7"/>
        <end position="122"/>
    </location>
</feature>
<keyword evidence="3" id="KW-1185">Reference proteome</keyword>
<dbReference type="Gene3D" id="3.40.50.720">
    <property type="entry name" value="NAD(P)-binding Rossmann-like Domain"/>
    <property type="match status" value="1"/>
</dbReference>
<accession>A0A2L1GNM2</accession>
<organism evidence="2 3">
    <name type="scientific">Desulfobulbus oralis</name>
    <dbReference type="NCBI Taxonomy" id="1986146"/>
    <lineage>
        <taxon>Bacteria</taxon>
        <taxon>Pseudomonadati</taxon>
        <taxon>Thermodesulfobacteriota</taxon>
        <taxon>Desulfobulbia</taxon>
        <taxon>Desulfobulbales</taxon>
        <taxon>Desulfobulbaceae</taxon>
        <taxon>Desulfobulbus</taxon>
    </lineage>
</organism>
<dbReference type="SUPFAM" id="SSF51735">
    <property type="entry name" value="NAD(P)-binding Rossmann-fold domains"/>
    <property type="match status" value="1"/>
</dbReference>
<evidence type="ECO:0000313" key="2">
    <source>
        <dbReference type="EMBL" id="AVD71273.1"/>
    </source>
</evidence>
<dbReference type="InterPro" id="IPR016040">
    <property type="entry name" value="NAD(P)-bd_dom"/>
</dbReference>
<dbReference type="Pfam" id="PF13460">
    <property type="entry name" value="NAD_binding_10"/>
    <property type="match status" value="1"/>
</dbReference>
<sequence length="217" mass="23274">MKALVIGATGATGQALLPLLIAAPAVERIDSFGRRAPDLTDAKLHSHIIDFHQPQQWADKVQGDAVFICLGTTLKVAGSKAAQWQIDYQAALDFARAARHNGASTLVLVSAAGANARSPFFYPRMKGALEEAITALGYPRLRICRPPLLIRPDSDRPGEKISVRILHGLNAIGLLRSQRPLPVTDLARALLAAALDPQNGVKTCSPEGIRQLLQKSP</sequence>
<reference evidence="2 3" key="1">
    <citation type="journal article" date="2018" name="MBio">
        <title>Insights into the evolution of host association through the isolation and characterization of a novel human periodontal pathobiont, Desulfobulbus oralis.</title>
        <authorList>
            <person name="Cross K.L."/>
            <person name="Chirania P."/>
            <person name="Xiong W."/>
            <person name="Beall C.J."/>
            <person name="Elkins J.G."/>
            <person name="Giannone R.J."/>
            <person name="Griffen A.L."/>
            <person name="Guss A.M."/>
            <person name="Hettich R.L."/>
            <person name="Joshi S.S."/>
            <person name="Mokrzan E.M."/>
            <person name="Martin R.K."/>
            <person name="Zhulin I.B."/>
            <person name="Leys E.J."/>
            <person name="Podar M."/>
        </authorList>
    </citation>
    <scope>NUCLEOTIDE SEQUENCE [LARGE SCALE GENOMIC DNA]</scope>
    <source>
        <strain evidence="2 3">ORNL</strain>
    </source>
</reference>
<dbReference type="InterPro" id="IPR036291">
    <property type="entry name" value="NAD(P)-bd_dom_sf"/>
</dbReference>
<dbReference type="EMBL" id="CP021255">
    <property type="protein sequence ID" value="AVD71273.1"/>
    <property type="molecule type" value="Genomic_DNA"/>
</dbReference>
<dbReference type="Proteomes" id="UP000239867">
    <property type="component" value="Chromosome"/>
</dbReference>
<protein>
    <submittedName>
        <fullName evidence="2">Epimerase</fullName>
    </submittedName>
</protein>
<dbReference type="OrthoDB" id="9798632at2"/>
<dbReference type="PANTHER" id="PTHR14097:SF7">
    <property type="entry name" value="OXIDOREDUCTASE HTATIP2"/>
    <property type="match status" value="1"/>
</dbReference>
<dbReference type="KEGG" id="deo:CAY53_07140"/>
<name>A0A2L1GNM2_9BACT</name>
<proteinExistence type="predicted"/>
<dbReference type="PANTHER" id="PTHR14097">
    <property type="entry name" value="OXIDOREDUCTASE HTATIP2"/>
    <property type="match status" value="1"/>
</dbReference>
<evidence type="ECO:0000259" key="1">
    <source>
        <dbReference type="Pfam" id="PF13460"/>
    </source>
</evidence>